<feature type="non-terminal residue" evidence="4">
    <location>
        <position position="1"/>
    </location>
</feature>
<name>A0A4Y2R7D7_ARAVE</name>
<evidence type="ECO:0000313" key="1">
    <source>
        <dbReference type="EMBL" id="GBN71469.1"/>
    </source>
</evidence>
<sequence length="65" mass="7691">EREMGRMDNRITYSDAFPAGWKIRSASPFTSRLEAKRNNRRPRAHESILHEKDRSAKQLHCFVSF</sequence>
<comment type="caution">
    <text evidence="4">The sequence shown here is derived from an EMBL/GenBank/DDBJ whole genome shotgun (WGS) entry which is preliminary data.</text>
</comment>
<dbReference type="EMBL" id="BGPR01016053">
    <property type="protein sequence ID" value="GBN71648.1"/>
    <property type="molecule type" value="Genomic_DNA"/>
</dbReference>
<gene>
    <name evidence="3" type="ORF">AVEN_103704-2_1</name>
    <name evidence="1" type="ORF">AVEN_13485-2_1</name>
    <name evidence="4" type="ORF">AVEN_15060-2_1</name>
    <name evidence="2" type="ORF">AVEN_220515-2_1</name>
</gene>
<dbReference type="AlphaFoldDB" id="A0A4Y2R7D7"/>
<proteinExistence type="predicted"/>
<keyword evidence="5" id="KW-1185">Reference proteome</keyword>
<organism evidence="4 5">
    <name type="scientific">Araneus ventricosus</name>
    <name type="common">Orbweaver spider</name>
    <name type="synonym">Epeira ventricosa</name>
    <dbReference type="NCBI Taxonomy" id="182803"/>
    <lineage>
        <taxon>Eukaryota</taxon>
        <taxon>Metazoa</taxon>
        <taxon>Ecdysozoa</taxon>
        <taxon>Arthropoda</taxon>
        <taxon>Chelicerata</taxon>
        <taxon>Arachnida</taxon>
        <taxon>Araneae</taxon>
        <taxon>Araneomorphae</taxon>
        <taxon>Entelegynae</taxon>
        <taxon>Araneoidea</taxon>
        <taxon>Araneidae</taxon>
        <taxon>Araneus</taxon>
    </lineage>
</organism>
<evidence type="ECO:0000313" key="5">
    <source>
        <dbReference type="Proteomes" id="UP000499080"/>
    </source>
</evidence>
<dbReference type="EMBL" id="BGPR01016035">
    <property type="protein sequence ID" value="GBN71588.1"/>
    <property type="molecule type" value="Genomic_DNA"/>
</dbReference>
<accession>A0A4Y2R7D7</accession>
<dbReference type="EMBL" id="BGPR01016008">
    <property type="protein sequence ID" value="GBN71469.1"/>
    <property type="molecule type" value="Genomic_DNA"/>
</dbReference>
<dbReference type="Proteomes" id="UP000499080">
    <property type="component" value="Unassembled WGS sequence"/>
</dbReference>
<dbReference type="EMBL" id="BGPR01016050">
    <property type="protein sequence ID" value="GBN71635.1"/>
    <property type="molecule type" value="Genomic_DNA"/>
</dbReference>
<evidence type="ECO:0000313" key="4">
    <source>
        <dbReference type="EMBL" id="GBN71648.1"/>
    </source>
</evidence>
<reference evidence="4 5" key="1">
    <citation type="journal article" date="2019" name="Sci. Rep.">
        <title>Orb-weaving spider Araneus ventricosus genome elucidates the spidroin gene catalogue.</title>
        <authorList>
            <person name="Kono N."/>
            <person name="Nakamura H."/>
            <person name="Ohtoshi R."/>
            <person name="Moran D.A.P."/>
            <person name="Shinohara A."/>
            <person name="Yoshida Y."/>
            <person name="Fujiwara M."/>
            <person name="Mori M."/>
            <person name="Tomita M."/>
            <person name="Arakawa K."/>
        </authorList>
    </citation>
    <scope>NUCLEOTIDE SEQUENCE [LARGE SCALE GENOMIC DNA]</scope>
</reference>
<evidence type="ECO:0000313" key="2">
    <source>
        <dbReference type="EMBL" id="GBN71588.1"/>
    </source>
</evidence>
<protein>
    <submittedName>
        <fullName evidence="4">Uncharacterized protein</fullName>
    </submittedName>
</protein>
<evidence type="ECO:0000313" key="3">
    <source>
        <dbReference type="EMBL" id="GBN71635.1"/>
    </source>
</evidence>